<protein>
    <submittedName>
        <fullName evidence="6">Class I SAM-dependent methyltransferase</fullName>
    </submittedName>
</protein>
<comment type="caution">
    <text evidence="6">The sequence shown here is derived from an EMBL/GenBank/DDBJ whole genome shotgun (WGS) entry which is preliminary data.</text>
</comment>
<evidence type="ECO:0000256" key="3">
    <source>
        <dbReference type="ARBA" id="ARBA00022691"/>
    </source>
</evidence>
<dbReference type="GO" id="GO:0008168">
    <property type="term" value="F:methyltransferase activity"/>
    <property type="evidence" value="ECO:0007669"/>
    <property type="project" value="UniProtKB-KW"/>
</dbReference>
<keyword evidence="7" id="KW-1185">Reference proteome</keyword>
<dbReference type="SUPFAM" id="SSF53335">
    <property type="entry name" value="S-adenosyl-L-methionine-dependent methyltransferases"/>
    <property type="match status" value="1"/>
</dbReference>
<evidence type="ECO:0000313" key="7">
    <source>
        <dbReference type="Proteomes" id="UP000534783"/>
    </source>
</evidence>
<evidence type="ECO:0000256" key="1">
    <source>
        <dbReference type="ARBA" id="ARBA00022603"/>
    </source>
</evidence>
<name>A0A7X6DS26_9BACT</name>
<organism evidence="6 7">
    <name type="scientific">Candidatus Manganitrophus noduliformans</name>
    <dbReference type="NCBI Taxonomy" id="2606439"/>
    <lineage>
        <taxon>Bacteria</taxon>
        <taxon>Pseudomonadati</taxon>
        <taxon>Nitrospirota</taxon>
        <taxon>Nitrospiria</taxon>
        <taxon>Candidatus Troglogloeales</taxon>
        <taxon>Candidatus Manganitrophaceae</taxon>
        <taxon>Candidatus Manganitrophus</taxon>
    </lineage>
</organism>
<keyword evidence="2 6" id="KW-0808">Transferase</keyword>
<dbReference type="InterPro" id="IPR029063">
    <property type="entry name" value="SAM-dependent_MTases_sf"/>
</dbReference>
<proteinExistence type="predicted"/>
<sequence>MAVEKEARYIKGRASFPREEGVSLFNFSDGLILGSHEYLLSSSSRRTPHANPHQRRDPPPLSGSVEKQTGPISSSYVKMIFLLPCVMQSPALTVSANRSILRQQKEKCVSDSLILKDIKEYYWDKPVPFLVEQLPRLRKGRALDLAMGEGRNAVYLAEQGFTVDAVDISEKAVRKGTALARSRGVSINGIVADLDHYRIPPNRYDLICCFFFLARPLFTAMKEGLRPGGAIFYQSVTVEELKINPTFPREWCLEQNELLHAFKDLRVLYYHESGLQGTTSHSAVASLLAIRPDPSHI</sequence>
<dbReference type="GO" id="GO:0032259">
    <property type="term" value="P:methylation"/>
    <property type="evidence" value="ECO:0007669"/>
    <property type="project" value="UniProtKB-KW"/>
</dbReference>
<dbReference type="Gene3D" id="3.40.50.150">
    <property type="entry name" value="Vaccinia Virus protein VP39"/>
    <property type="match status" value="1"/>
</dbReference>
<dbReference type="EMBL" id="VTOW01000003">
    <property type="protein sequence ID" value="NKE72347.1"/>
    <property type="molecule type" value="Genomic_DNA"/>
</dbReference>
<dbReference type="Pfam" id="PF13649">
    <property type="entry name" value="Methyltransf_25"/>
    <property type="match status" value="1"/>
</dbReference>
<evidence type="ECO:0000259" key="5">
    <source>
        <dbReference type="Pfam" id="PF13649"/>
    </source>
</evidence>
<reference evidence="6 7" key="1">
    <citation type="journal article" date="2020" name="Nature">
        <title>Bacterial chemolithoautotrophy via manganese oxidation.</title>
        <authorList>
            <person name="Yu H."/>
            <person name="Leadbetter J.R."/>
        </authorList>
    </citation>
    <scope>NUCLEOTIDE SEQUENCE [LARGE SCALE GENOMIC DNA]</scope>
    <source>
        <strain evidence="6 7">Mn-1</strain>
    </source>
</reference>
<keyword evidence="3" id="KW-0949">S-adenosyl-L-methionine</keyword>
<dbReference type="PANTHER" id="PTHR43464">
    <property type="entry name" value="METHYLTRANSFERASE"/>
    <property type="match status" value="1"/>
</dbReference>
<dbReference type="CDD" id="cd02440">
    <property type="entry name" value="AdoMet_MTases"/>
    <property type="match status" value="1"/>
</dbReference>
<evidence type="ECO:0000313" key="6">
    <source>
        <dbReference type="EMBL" id="NKE72347.1"/>
    </source>
</evidence>
<dbReference type="Proteomes" id="UP000534783">
    <property type="component" value="Unassembled WGS sequence"/>
</dbReference>
<keyword evidence="1 6" id="KW-0489">Methyltransferase</keyword>
<dbReference type="AlphaFoldDB" id="A0A7X6DS26"/>
<evidence type="ECO:0000256" key="4">
    <source>
        <dbReference type="SAM" id="MobiDB-lite"/>
    </source>
</evidence>
<feature type="domain" description="Methyltransferase" evidence="5">
    <location>
        <begin position="143"/>
        <end position="229"/>
    </location>
</feature>
<evidence type="ECO:0000256" key="2">
    <source>
        <dbReference type="ARBA" id="ARBA00022679"/>
    </source>
</evidence>
<dbReference type="InterPro" id="IPR041698">
    <property type="entry name" value="Methyltransf_25"/>
</dbReference>
<feature type="region of interest" description="Disordered" evidence="4">
    <location>
        <begin position="43"/>
        <end position="68"/>
    </location>
</feature>
<dbReference type="PANTHER" id="PTHR43464:SF19">
    <property type="entry name" value="UBIQUINONE BIOSYNTHESIS O-METHYLTRANSFERASE, MITOCHONDRIAL"/>
    <property type="match status" value="1"/>
</dbReference>
<accession>A0A7X6DS26</accession>
<gene>
    <name evidence="6" type="ORF">MNODULE_16475</name>
</gene>